<feature type="transmembrane region" description="Helical" evidence="7">
    <location>
        <begin position="345"/>
        <end position="366"/>
    </location>
</feature>
<feature type="transmembrane region" description="Helical" evidence="7">
    <location>
        <begin position="21"/>
        <end position="39"/>
    </location>
</feature>
<keyword evidence="4 7" id="KW-0812">Transmembrane</keyword>
<feature type="transmembrane region" description="Helical" evidence="7">
    <location>
        <begin position="139"/>
        <end position="157"/>
    </location>
</feature>
<sequence>MSASPTMSALELRAASSLAGLYALRMLGMFLILPVFAVYAGHLPGGENHTMVGLAFGAYGLTQALLQLPFGMWSDRVGRKKVIYIGLALFAVGSIMCAMADHIAWLIVGRAVQGAGAISAAVTALLADLTREEHRTKAMAMIGASIASTFAISLVAAPKLAEWIGLPGIFLLTAGLTIAALVGVWKVVPNPAVSRFHSDAETNTSRLPQVLKDPQLLRLNYGVFALHASQMAMFTVMPLLLNQIGGIDVAHHWWVYLPVVLIGFVLMVPAIIYGEKKNHLKEVFLFAIALMFVAQLGMTLWMPSLTWIVVWLGVYFIAFNILEATQPSLISKIAPTAAKGTAMGVYNTCQAASMFMGSALAGYLYQEFQSPMPVFALCALLMAVWLLVSWGMQAPLPVKTKMCHIGEQWSGDVGRLSAKLGAIDGVKEAVVLIDERVALLKVMQAGYDEAEVDRLIAETNIATT</sequence>
<dbReference type="PROSITE" id="PS50850">
    <property type="entry name" value="MFS"/>
    <property type="match status" value="1"/>
</dbReference>
<feature type="transmembrane region" description="Helical" evidence="7">
    <location>
        <begin position="163"/>
        <end position="185"/>
    </location>
</feature>
<name>A0ABS8BIN5_9NEIS</name>
<organism evidence="9 10">
    <name type="scientific">Deefgea salmonis</name>
    <dbReference type="NCBI Taxonomy" id="2875502"/>
    <lineage>
        <taxon>Bacteria</taxon>
        <taxon>Pseudomonadati</taxon>
        <taxon>Pseudomonadota</taxon>
        <taxon>Betaproteobacteria</taxon>
        <taxon>Neisseriales</taxon>
        <taxon>Chitinibacteraceae</taxon>
        <taxon>Deefgea</taxon>
    </lineage>
</organism>
<proteinExistence type="predicted"/>
<keyword evidence="6 7" id="KW-0472">Membrane</keyword>
<evidence type="ECO:0000256" key="3">
    <source>
        <dbReference type="ARBA" id="ARBA00022475"/>
    </source>
</evidence>
<evidence type="ECO:0000256" key="1">
    <source>
        <dbReference type="ARBA" id="ARBA00004651"/>
    </source>
</evidence>
<feature type="transmembrane region" description="Helical" evidence="7">
    <location>
        <begin position="372"/>
        <end position="392"/>
    </location>
</feature>
<dbReference type="InterPro" id="IPR036259">
    <property type="entry name" value="MFS_trans_sf"/>
</dbReference>
<evidence type="ECO:0000259" key="8">
    <source>
        <dbReference type="PROSITE" id="PS50850"/>
    </source>
</evidence>
<comment type="subcellular location">
    <subcellularLocation>
        <location evidence="1">Cell membrane</location>
        <topology evidence="1">Multi-pass membrane protein</topology>
    </subcellularLocation>
</comment>
<dbReference type="InterPro" id="IPR011701">
    <property type="entry name" value="MFS"/>
</dbReference>
<evidence type="ECO:0000313" key="10">
    <source>
        <dbReference type="Proteomes" id="UP001198034"/>
    </source>
</evidence>
<feature type="transmembrane region" description="Helical" evidence="7">
    <location>
        <begin position="111"/>
        <end position="127"/>
    </location>
</feature>
<dbReference type="Gene3D" id="1.20.1250.20">
    <property type="entry name" value="MFS general substrate transporter like domains"/>
    <property type="match status" value="1"/>
</dbReference>
<reference evidence="9 10" key="1">
    <citation type="submission" date="2021-10" db="EMBL/GenBank/DDBJ databases">
        <authorList>
            <person name="Chen M."/>
        </authorList>
    </citation>
    <scope>NUCLEOTIDE SEQUENCE [LARGE SCALE GENOMIC DNA]</scope>
    <source>
        <strain evidence="9 10">H3-26</strain>
    </source>
</reference>
<keyword evidence="3" id="KW-1003">Cell membrane</keyword>
<feature type="transmembrane region" description="Helical" evidence="7">
    <location>
        <begin position="284"/>
        <end position="302"/>
    </location>
</feature>
<dbReference type="PANTHER" id="PTHR23517">
    <property type="entry name" value="RESISTANCE PROTEIN MDTM, PUTATIVE-RELATED-RELATED"/>
    <property type="match status" value="1"/>
</dbReference>
<feature type="transmembrane region" description="Helical" evidence="7">
    <location>
        <begin position="253"/>
        <end position="272"/>
    </location>
</feature>
<feature type="domain" description="Major facilitator superfamily (MFS) profile" evidence="8">
    <location>
        <begin position="9"/>
        <end position="397"/>
    </location>
</feature>
<keyword evidence="10" id="KW-1185">Reference proteome</keyword>
<feature type="transmembrane region" description="Helical" evidence="7">
    <location>
        <begin position="51"/>
        <end position="70"/>
    </location>
</feature>
<dbReference type="InterPro" id="IPR020846">
    <property type="entry name" value="MFS_dom"/>
</dbReference>
<dbReference type="Proteomes" id="UP001198034">
    <property type="component" value="Unassembled WGS sequence"/>
</dbReference>
<feature type="transmembrane region" description="Helical" evidence="7">
    <location>
        <begin position="308"/>
        <end position="325"/>
    </location>
</feature>
<evidence type="ECO:0000313" key="9">
    <source>
        <dbReference type="EMBL" id="MCB5195479.1"/>
    </source>
</evidence>
<protein>
    <submittedName>
        <fullName evidence="9">MFS transporter</fullName>
    </submittedName>
</protein>
<evidence type="ECO:0000256" key="7">
    <source>
        <dbReference type="SAM" id="Phobius"/>
    </source>
</evidence>
<dbReference type="RefSeq" id="WP_226763279.1">
    <property type="nucleotide sequence ID" value="NZ_JAJAWG010000002.1"/>
</dbReference>
<comment type="caution">
    <text evidence="9">The sequence shown here is derived from an EMBL/GenBank/DDBJ whole genome shotgun (WGS) entry which is preliminary data.</text>
</comment>
<feature type="transmembrane region" description="Helical" evidence="7">
    <location>
        <begin position="82"/>
        <end position="105"/>
    </location>
</feature>
<accession>A0ABS8BIN5</accession>
<feature type="transmembrane region" description="Helical" evidence="7">
    <location>
        <begin position="221"/>
        <end position="241"/>
    </location>
</feature>
<dbReference type="EMBL" id="JAJAWG010000002">
    <property type="protein sequence ID" value="MCB5195479.1"/>
    <property type="molecule type" value="Genomic_DNA"/>
</dbReference>
<evidence type="ECO:0000256" key="5">
    <source>
        <dbReference type="ARBA" id="ARBA00022989"/>
    </source>
</evidence>
<gene>
    <name evidence="9" type="ORF">LG219_04135</name>
</gene>
<dbReference type="InterPro" id="IPR050171">
    <property type="entry name" value="MFS_Transporters"/>
</dbReference>
<keyword evidence="5 7" id="KW-1133">Transmembrane helix</keyword>
<keyword evidence="2" id="KW-0813">Transport</keyword>
<dbReference type="SUPFAM" id="SSF103473">
    <property type="entry name" value="MFS general substrate transporter"/>
    <property type="match status" value="1"/>
</dbReference>
<evidence type="ECO:0000256" key="6">
    <source>
        <dbReference type="ARBA" id="ARBA00023136"/>
    </source>
</evidence>
<evidence type="ECO:0000256" key="2">
    <source>
        <dbReference type="ARBA" id="ARBA00022448"/>
    </source>
</evidence>
<evidence type="ECO:0000256" key="4">
    <source>
        <dbReference type="ARBA" id="ARBA00022692"/>
    </source>
</evidence>
<dbReference type="PANTHER" id="PTHR23517:SF2">
    <property type="entry name" value="MULTIDRUG RESISTANCE PROTEIN MDTH"/>
    <property type="match status" value="1"/>
</dbReference>
<dbReference type="Pfam" id="PF07690">
    <property type="entry name" value="MFS_1"/>
    <property type="match status" value="1"/>
</dbReference>
<dbReference type="Gene3D" id="3.30.70.100">
    <property type="match status" value="1"/>
</dbReference>
<dbReference type="CDD" id="cd17472">
    <property type="entry name" value="MFS_YajR_like"/>
    <property type="match status" value="1"/>
</dbReference>